<evidence type="ECO:0000313" key="8">
    <source>
        <dbReference type="EMBL" id="KAK3197679.1"/>
    </source>
</evidence>
<comment type="caution">
    <text evidence="8">The sequence shown here is derived from an EMBL/GenBank/DDBJ whole genome shotgun (WGS) entry which is preliminary data.</text>
</comment>
<dbReference type="InterPro" id="IPR050925">
    <property type="entry name" value="Rhomboid_protease_S54"/>
</dbReference>
<dbReference type="InterPro" id="IPR022764">
    <property type="entry name" value="Peptidase_S54_rhomboid_dom"/>
</dbReference>
<dbReference type="GO" id="GO:0004252">
    <property type="term" value="F:serine-type endopeptidase activity"/>
    <property type="evidence" value="ECO:0007669"/>
    <property type="project" value="InterPro"/>
</dbReference>
<dbReference type="InterPro" id="IPR035952">
    <property type="entry name" value="Rhomboid-like_sf"/>
</dbReference>
<organism evidence="8 9">
    <name type="scientific">Pseudopithomyces chartarum</name>
    <dbReference type="NCBI Taxonomy" id="1892770"/>
    <lineage>
        <taxon>Eukaryota</taxon>
        <taxon>Fungi</taxon>
        <taxon>Dikarya</taxon>
        <taxon>Ascomycota</taxon>
        <taxon>Pezizomycotina</taxon>
        <taxon>Dothideomycetes</taxon>
        <taxon>Pleosporomycetidae</taxon>
        <taxon>Pleosporales</taxon>
        <taxon>Massarineae</taxon>
        <taxon>Didymosphaeriaceae</taxon>
        <taxon>Pseudopithomyces</taxon>
    </lineage>
</organism>
<dbReference type="SUPFAM" id="SSF144091">
    <property type="entry name" value="Rhomboid-like"/>
    <property type="match status" value="1"/>
</dbReference>
<comment type="subcellular location">
    <subcellularLocation>
        <location evidence="1">Membrane</location>
        <topology evidence="1">Multi-pass membrane protein</topology>
    </subcellularLocation>
</comment>
<keyword evidence="5" id="KW-1133">Transmembrane helix</keyword>
<gene>
    <name evidence="8" type="ORF">GRF29_216g943167</name>
</gene>
<keyword evidence="4" id="KW-0378">Hydrolase</keyword>
<dbReference type="PANTHER" id="PTHR43731:SF14">
    <property type="entry name" value="PRESENILIN-ASSOCIATED RHOMBOID-LIKE PROTEIN, MITOCHONDRIAL"/>
    <property type="match status" value="1"/>
</dbReference>
<dbReference type="EMBL" id="WVTA01000018">
    <property type="protein sequence ID" value="KAK3197679.1"/>
    <property type="molecule type" value="Genomic_DNA"/>
</dbReference>
<dbReference type="Gene3D" id="1.20.1540.10">
    <property type="entry name" value="Rhomboid-like"/>
    <property type="match status" value="1"/>
</dbReference>
<keyword evidence="9" id="KW-1185">Reference proteome</keyword>
<name>A0AAN6LM97_9PLEO</name>
<protein>
    <recommendedName>
        <fullName evidence="7">Peptidase S54 rhomboid domain-containing protein</fullName>
    </recommendedName>
</protein>
<evidence type="ECO:0000256" key="4">
    <source>
        <dbReference type="ARBA" id="ARBA00022801"/>
    </source>
</evidence>
<dbReference type="Pfam" id="PF01694">
    <property type="entry name" value="Rhomboid"/>
    <property type="match status" value="1"/>
</dbReference>
<keyword evidence="3" id="KW-0812">Transmembrane</keyword>
<dbReference type="GO" id="GO:0006465">
    <property type="term" value="P:signal peptide processing"/>
    <property type="evidence" value="ECO:0007669"/>
    <property type="project" value="TreeGrafter"/>
</dbReference>
<evidence type="ECO:0000256" key="3">
    <source>
        <dbReference type="ARBA" id="ARBA00022692"/>
    </source>
</evidence>
<evidence type="ECO:0000313" key="9">
    <source>
        <dbReference type="Proteomes" id="UP001280581"/>
    </source>
</evidence>
<accession>A0AAN6LM97</accession>
<dbReference type="AlphaFoldDB" id="A0AAN6LM97"/>
<reference evidence="8 9" key="1">
    <citation type="submission" date="2021-02" db="EMBL/GenBank/DDBJ databases">
        <title>Genome assembly of Pseudopithomyces chartarum.</title>
        <authorList>
            <person name="Jauregui R."/>
            <person name="Singh J."/>
            <person name="Voisey C."/>
        </authorList>
    </citation>
    <scope>NUCLEOTIDE SEQUENCE [LARGE SCALE GENOMIC DNA]</scope>
    <source>
        <strain evidence="8 9">AGR01</strain>
    </source>
</reference>
<keyword evidence="6" id="KW-0472">Membrane</keyword>
<evidence type="ECO:0000256" key="6">
    <source>
        <dbReference type="ARBA" id="ARBA00023136"/>
    </source>
</evidence>
<evidence type="ECO:0000256" key="5">
    <source>
        <dbReference type="ARBA" id="ARBA00022989"/>
    </source>
</evidence>
<proteinExistence type="inferred from homology"/>
<evidence type="ECO:0000256" key="2">
    <source>
        <dbReference type="ARBA" id="ARBA00009045"/>
    </source>
</evidence>
<evidence type="ECO:0000259" key="7">
    <source>
        <dbReference type="Pfam" id="PF01694"/>
    </source>
</evidence>
<evidence type="ECO:0000256" key="1">
    <source>
        <dbReference type="ARBA" id="ARBA00004141"/>
    </source>
</evidence>
<dbReference type="PANTHER" id="PTHR43731">
    <property type="entry name" value="RHOMBOID PROTEASE"/>
    <property type="match status" value="1"/>
</dbReference>
<comment type="similarity">
    <text evidence="2">Belongs to the peptidase S54 family.</text>
</comment>
<sequence length="322" mass="35833">MWWMIPAVSAAWLMGRPSTPLPPPPTTALWKPALWTLGATTTAYVGLAAMEGLHNRLTDGSYARTLRERKREHALHPRSPRSLVNGGSLSLTVVGLNLAVYYYGQHNPRNYLKLADCHQMDWKRNWTLLTAAFCHANLKHLCANMTSLVPEIPHLLHACGQSPYQFVAFYGSAAIFSSYAQRIVSYNRWTHSWTSFFEFTAPRGMGASGVAMAVFAASCLSQPWSSPSFLVSAWGLGYQVSNDIMGLFYSNEMIGFAAHLAGAIYGAAYTYLNLDHYLWRNLVRFFSGGSNEPSHPKPPTQPRGNADLDLDEIVRRLNSSIE</sequence>
<feature type="domain" description="Peptidase S54 rhomboid" evidence="7">
    <location>
        <begin position="125"/>
        <end position="273"/>
    </location>
</feature>
<dbReference type="Proteomes" id="UP001280581">
    <property type="component" value="Unassembled WGS sequence"/>
</dbReference>
<dbReference type="GO" id="GO:0016020">
    <property type="term" value="C:membrane"/>
    <property type="evidence" value="ECO:0007669"/>
    <property type="project" value="UniProtKB-SubCell"/>
</dbReference>